<evidence type="ECO:0000313" key="13">
    <source>
        <dbReference type="EMBL" id="HHR95500.1"/>
    </source>
</evidence>
<comment type="function">
    <text evidence="3 11">Catalyzes the NAD-dependent oxidative cleavage of spermidine and the subsequent transfer of the butylamine moiety of spermidine to the epsilon-amino group of a specific lysine residue of the eIF-5A precursor protein to form the intermediate deoxyhypusine residue.</text>
</comment>
<feature type="active site" description="Nucleophile" evidence="11">
    <location>
        <position position="281"/>
    </location>
</feature>
<evidence type="ECO:0000256" key="8">
    <source>
        <dbReference type="ARBA" id="ARBA00023027"/>
    </source>
</evidence>
<dbReference type="EMBL" id="DRZI01000166">
    <property type="protein sequence ID" value="HHP81789.1"/>
    <property type="molecule type" value="Genomic_DNA"/>
</dbReference>
<dbReference type="InterPro" id="IPR029035">
    <property type="entry name" value="DHS-like_NAD/FAD-binding_dom"/>
</dbReference>
<evidence type="ECO:0000256" key="1">
    <source>
        <dbReference type="ARBA" id="ARBA00000952"/>
    </source>
</evidence>
<proteinExistence type="inferred from homology"/>
<dbReference type="InterPro" id="IPR022899">
    <property type="entry name" value="Deoxyhypus_synthase_arc"/>
</dbReference>
<evidence type="ECO:0000256" key="7">
    <source>
        <dbReference type="ARBA" id="ARBA00022679"/>
    </source>
</evidence>
<comment type="similarity">
    <text evidence="5 11">Belongs to the deoxyhypusine synthase family.</text>
</comment>
<dbReference type="HAMAP" id="MF_00153">
    <property type="entry name" value="DHS"/>
    <property type="match status" value="1"/>
</dbReference>
<dbReference type="PANTHER" id="PTHR11703:SF0">
    <property type="entry name" value="DEOXYHYPUSINE SYNTHASE"/>
    <property type="match status" value="1"/>
</dbReference>
<evidence type="ECO:0000256" key="5">
    <source>
        <dbReference type="ARBA" id="ARBA00009892"/>
    </source>
</evidence>
<comment type="catalytic activity">
    <reaction evidence="1 11">
        <text>[eIF5A protein]-L-lysine + spermidine = [eIF5A protein]-deoxyhypusine + propane-1,3-diamine</text>
        <dbReference type="Rhea" id="RHEA:33299"/>
        <dbReference type="Rhea" id="RHEA-COMP:10143"/>
        <dbReference type="Rhea" id="RHEA-COMP:10144"/>
        <dbReference type="ChEBI" id="CHEBI:29969"/>
        <dbReference type="ChEBI" id="CHEBI:57484"/>
        <dbReference type="ChEBI" id="CHEBI:57834"/>
        <dbReference type="ChEBI" id="CHEBI:82657"/>
        <dbReference type="EC" id="2.5.1.46"/>
    </reaction>
</comment>
<sequence length="309" mass="34540">MNDFVIDAKLFKDMKVKDLIELYGSIHGFMASHVYEAIKVIKEFKDSCDTRIISFTGNIVATGVRGIISQLLKEKIFNVVITTCGTIDHDIARSFGGRYLKGFFDSDDVQLYKEGIHRLGNVFIPIKDYGPIIEKVVHNVLKDLINRYGFDKSYSIKDILWEIGKRVEDENSILRIASINSIPIYVPGFLDGAFGTALFTFTQFNKISIDVFRDESELADIAFRAKCMGALILGGGISKHHTLWWAQFHGGLDYAVYVTTAVEWDGSLSGARPREAITWGKVKEGARCVVVYGDATILVPIIAYGVLFT</sequence>
<dbReference type="AlphaFoldDB" id="A0A7C5XMK5"/>
<evidence type="ECO:0000256" key="3">
    <source>
        <dbReference type="ARBA" id="ARBA00002823"/>
    </source>
</evidence>
<dbReference type="InterPro" id="IPR036982">
    <property type="entry name" value="Deoxyhypusine_synthase_sf"/>
</dbReference>
<organism evidence="12">
    <name type="scientific">Ignisphaera aggregans</name>
    <dbReference type="NCBI Taxonomy" id="334771"/>
    <lineage>
        <taxon>Archaea</taxon>
        <taxon>Thermoproteota</taxon>
        <taxon>Thermoprotei</taxon>
        <taxon>Desulfurococcales</taxon>
        <taxon>Desulfurococcaceae</taxon>
        <taxon>Ignisphaera</taxon>
    </lineage>
</organism>
<name>A0A7C5XMK5_9CREN</name>
<evidence type="ECO:0000256" key="4">
    <source>
        <dbReference type="ARBA" id="ARBA00005041"/>
    </source>
</evidence>
<gene>
    <name evidence="11" type="primary">dys</name>
    <name evidence="13" type="ORF">ENL47_01415</name>
    <name evidence="12" type="ORF">ENM84_03905</name>
</gene>
<dbReference type="GO" id="GO:0034038">
    <property type="term" value="F:deoxyhypusine synthase activity"/>
    <property type="evidence" value="ECO:0007669"/>
    <property type="project" value="UniProtKB-UniRule"/>
</dbReference>
<comment type="pathway">
    <text evidence="4 11">Protein modification; eIF5A hypusination.</text>
</comment>
<evidence type="ECO:0000256" key="6">
    <source>
        <dbReference type="ARBA" id="ARBA00012683"/>
    </source>
</evidence>
<evidence type="ECO:0000256" key="11">
    <source>
        <dbReference type="HAMAP-Rule" id="MF_00153"/>
    </source>
</evidence>
<keyword evidence="8 11" id="KW-0520">NAD</keyword>
<dbReference type="Pfam" id="PF01916">
    <property type="entry name" value="DS"/>
    <property type="match status" value="1"/>
</dbReference>
<evidence type="ECO:0000313" key="12">
    <source>
        <dbReference type="EMBL" id="HHP81789.1"/>
    </source>
</evidence>
<evidence type="ECO:0000256" key="9">
    <source>
        <dbReference type="ARBA" id="ARBA00023256"/>
    </source>
</evidence>
<dbReference type="SUPFAM" id="SSF52467">
    <property type="entry name" value="DHS-like NAD/FAD-binding domain"/>
    <property type="match status" value="1"/>
</dbReference>
<dbReference type="EC" id="2.5.1.46" evidence="6 11"/>
<dbReference type="EMBL" id="DRUB01000029">
    <property type="protein sequence ID" value="HHR95500.1"/>
    <property type="molecule type" value="Genomic_DNA"/>
</dbReference>
<comment type="caution">
    <text evidence="12">The sequence shown here is derived from an EMBL/GenBank/DDBJ whole genome shotgun (WGS) entry which is preliminary data.</text>
</comment>
<dbReference type="InterPro" id="IPR002773">
    <property type="entry name" value="Deoxyhypusine_synthase"/>
</dbReference>
<dbReference type="Gene3D" id="3.40.910.10">
    <property type="entry name" value="Deoxyhypusine synthase"/>
    <property type="match status" value="1"/>
</dbReference>
<dbReference type="NCBIfam" id="NF002294">
    <property type="entry name" value="PRK01221.1"/>
    <property type="match status" value="1"/>
</dbReference>
<dbReference type="GO" id="GO:0005737">
    <property type="term" value="C:cytoplasm"/>
    <property type="evidence" value="ECO:0007669"/>
    <property type="project" value="TreeGrafter"/>
</dbReference>
<evidence type="ECO:0000256" key="2">
    <source>
        <dbReference type="ARBA" id="ARBA00001911"/>
    </source>
</evidence>
<dbReference type="PANTHER" id="PTHR11703">
    <property type="entry name" value="DEOXYHYPUSINE SYNTHASE"/>
    <property type="match status" value="1"/>
</dbReference>
<accession>A0A7C5XMK5</accession>
<dbReference type="UniPathway" id="UPA00354"/>
<protein>
    <recommendedName>
        <fullName evidence="10 11">Probable deoxyhypusine synthase</fullName>
        <shortName evidence="11">DHS</shortName>
        <ecNumber evidence="6 11">2.5.1.46</ecNumber>
    </recommendedName>
</protein>
<keyword evidence="9 11" id="KW-0386">Hypusine biosynthesis</keyword>
<reference evidence="12" key="1">
    <citation type="journal article" date="2020" name="mSystems">
        <title>Genome- and Community-Level Interaction Insights into Carbon Utilization and Element Cycling Functions of Hydrothermarchaeota in Hydrothermal Sediment.</title>
        <authorList>
            <person name="Zhou Z."/>
            <person name="Liu Y."/>
            <person name="Xu W."/>
            <person name="Pan J."/>
            <person name="Luo Z.H."/>
            <person name="Li M."/>
        </authorList>
    </citation>
    <scope>NUCLEOTIDE SEQUENCE [LARGE SCALE GENOMIC DNA]</scope>
    <source>
        <strain evidence="13">SpSt-1</strain>
        <strain evidence="12">SpSt-1121</strain>
    </source>
</reference>
<keyword evidence="7 11" id="KW-0808">Transferase</keyword>
<dbReference type="FunFam" id="3.40.910.10:FF:000010">
    <property type="entry name" value="Deoxyhypusine synthase"/>
    <property type="match status" value="1"/>
</dbReference>
<comment type="cofactor">
    <cofactor evidence="2 11">
        <name>NAD(+)</name>
        <dbReference type="ChEBI" id="CHEBI:57540"/>
    </cofactor>
</comment>
<evidence type="ECO:0000256" key="10">
    <source>
        <dbReference type="ARBA" id="ARBA00039467"/>
    </source>
</evidence>